<keyword evidence="2" id="KW-1185">Reference proteome</keyword>
<reference evidence="1 2" key="1">
    <citation type="submission" date="2013-02" db="EMBL/GenBank/DDBJ databases">
        <title>The Genome Sequence of Acinetobacter sp. NIPH 2168.</title>
        <authorList>
            <consortium name="The Broad Institute Genome Sequencing Platform"/>
            <consortium name="The Broad Institute Genome Sequencing Center for Infectious Disease"/>
            <person name="Cerqueira G."/>
            <person name="Feldgarden M."/>
            <person name="Courvalin P."/>
            <person name="Perichon B."/>
            <person name="Grillot-Courvalin C."/>
            <person name="Clermont D."/>
            <person name="Rocha E."/>
            <person name="Yoon E.-J."/>
            <person name="Nemec A."/>
            <person name="Walker B."/>
            <person name="Young S.K."/>
            <person name="Zeng Q."/>
            <person name="Gargeya S."/>
            <person name="Fitzgerald M."/>
            <person name="Haas B."/>
            <person name="Abouelleil A."/>
            <person name="Alvarado L."/>
            <person name="Arachchi H.M."/>
            <person name="Berlin A.M."/>
            <person name="Chapman S.B."/>
            <person name="Dewar J."/>
            <person name="Goldberg J."/>
            <person name="Griggs A."/>
            <person name="Gujja S."/>
            <person name="Hansen M."/>
            <person name="Howarth C."/>
            <person name="Imamovic A."/>
            <person name="Larimer J."/>
            <person name="McCowan C."/>
            <person name="Murphy C."/>
            <person name="Neiman D."/>
            <person name="Pearson M."/>
            <person name="Priest M."/>
            <person name="Roberts A."/>
            <person name="Saif S."/>
            <person name="Shea T."/>
            <person name="Sisk P."/>
            <person name="Sykes S."/>
            <person name="Wortman J."/>
            <person name="Nusbaum C."/>
            <person name="Birren B."/>
        </authorList>
    </citation>
    <scope>NUCLEOTIDE SEQUENCE [LARGE SCALE GENOMIC DNA]</scope>
    <source>
        <strain evidence="1 2">NIPH 2168</strain>
    </source>
</reference>
<dbReference type="Proteomes" id="UP000013173">
    <property type="component" value="Unassembled WGS sequence"/>
</dbReference>
<sequence>MLNVDECYVRFFLDEKIITIGESYFDFSNFNFLKEKVLNPKEGECYQFKGVIYLSDKVCVKILYEQERAIYILFNTPEFFDANLLHSKILKRFKKKYKFNDEDFIVIHPARVVLKQDKTKWNKVEFTYDPKQGDISLILEY</sequence>
<accession>N9Q524</accession>
<evidence type="ECO:0000313" key="2">
    <source>
        <dbReference type="Proteomes" id="UP000013173"/>
    </source>
</evidence>
<comment type="caution">
    <text evidence="1">The sequence shown here is derived from an EMBL/GenBank/DDBJ whole genome shotgun (WGS) entry which is preliminary data.</text>
</comment>
<organism evidence="1 2">
    <name type="scientific">Acinetobacter vivianii</name>
    <dbReference type="NCBI Taxonomy" id="1776742"/>
    <lineage>
        <taxon>Bacteria</taxon>
        <taxon>Pseudomonadati</taxon>
        <taxon>Pseudomonadota</taxon>
        <taxon>Gammaproteobacteria</taxon>
        <taxon>Moraxellales</taxon>
        <taxon>Moraxellaceae</taxon>
        <taxon>Acinetobacter</taxon>
    </lineage>
</organism>
<dbReference type="RefSeq" id="WP_005256945.1">
    <property type="nucleotide sequence ID" value="NZ_BMDR01000005.1"/>
</dbReference>
<dbReference type="EMBL" id="APRW01000009">
    <property type="protein sequence ID" value="ENX22057.1"/>
    <property type="molecule type" value="Genomic_DNA"/>
</dbReference>
<evidence type="ECO:0000313" key="1">
    <source>
        <dbReference type="EMBL" id="ENX22057.1"/>
    </source>
</evidence>
<protein>
    <submittedName>
        <fullName evidence="1">Uncharacterized protein</fullName>
    </submittedName>
</protein>
<dbReference type="HOGENOM" id="CLU_1821208_0_0_6"/>
<dbReference type="GeneID" id="303685525"/>
<name>N9Q524_9GAMM</name>
<dbReference type="AlphaFoldDB" id="N9Q524"/>
<proteinExistence type="predicted"/>
<gene>
    <name evidence="1" type="ORF">F892_01297</name>
</gene>
<dbReference type="PATRIC" id="fig|1217706.3.peg.1246"/>